<dbReference type="Gene3D" id="3.90.470.20">
    <property type="entry name" value="4'-phosphopantetheinyl transferase domain"/>
    <property type="match status" value="1"/>
</dbReference>
<evidence type="ECO:0000256" key="6">
    <source>
        <dbReference type="ARBA" id="ARBA00022679"/>
    </source>
</evidence>
<dbReference type="EMBL" id="JBHTKR010000004">
    <property type="protein sequence ID" value="MFD1195098.1"/>
    <property type="molecule type" value="Genomic_DNA"/>
</dbReference>
<comment type="pathway">
    <text evidence="2">Siderophore biosynthesis; enterobactin biosynthesis.</text>
</comment>
<dbReference type="RefSeq" id="WP_380791450.1">
    <property type="nucleotide sequence ID" value="NZ_JBHTKR010000004.1"/>
</dbReference>
<evidence type="ECO:0000256" key="2">
    <source>
        <dbReference type="ARBA" id="ARBA00004993"/>
    </source>
</evidence>
<keyword evidence="7" id="KW-0259">Enterobactin biosynthesis</keyword>
<dbReference type="SUPFAM" id="SSF56214">
    <property type="entry name" value="4'-phosphopantetheinyl transferase"/>
    <property type="match status" value="1"/>
</dbReference>
<dbReference type="GO" id="GO:0016740">
    <property type="term" value="F:transferase activity"/>
    <property type="evidence" value="ECO:0007669"/>
    <property type="project" value="UniProtKB-KW"/>
</dbReference>
<organism evidence="14 15">
    <name type="scientific">Seohaeicola saemankumensis</name>
    <dbReference type="NCBI Taxonomy" id="481181"/>
    <lineage>
        <taxon>Bacteria</taxon>
        <taxon>Pseudomonadati</taxon>
        <taxon>Pseudomonadota</taxon>
        <taxon>Alphaproteobacteria</taxon>
        <taxon>Rhodobacterales</taxon>
        <taxon>Roseobacteraceae</taxon>
        <taxon>Seohaeicola</taxon>
    </lineage>
</organism>
<dbReference type="InterPro" id="IPR003542">
    <property type="entry name" value="Enbac_synth_compD-like"/>
</dbReference>
<evidence type="ECO:0000313" key="14">
    <source>
        <dbReference type="EMBL" id="MFD1195098.1"/>
    </source>
</evidence>
<evidence type="ECO:0000256" key="11">
    <source>
        <dbReference type="ARBA" id="ARBA00049191"/>
    </source>
</evidence>
<dbReference type="Pfam" id="PF01648">
    <property type="entry name" value="ACPS"/>
    <property type="match status" value="1"/>
</dbReference>
<accession>A0ABW3TDL4</accession>
<keyword evidence="6 14" id="KW-0808">Transferase</keyword>
<keyword evidence="15" id="KW-1185">Reference proteome</keyword>
<evidence type="ECO:0000256" key="8">
    <source>
        <dbReference type="ARBA" id="ARBA00029894"/>
    </source>
</evidence>
<comment type="caution">
    <text evidence="14">The sequence shown here is derived from an EMBL/GenBank/DDBJ whole genome shotgun (WGS) entry which is preliminary data.</text>
</comment>
<evidence type="ECO:0000259" key="12">
    <source>
        <dbReference type="Pfam" id="PF01648"/>
    </source>
</evidence>
<dbReference type="InterPro" id="IPR037143">
    <property type="entry name" value="4-PPantetheinyl_Trfase_dom_sf"/>
</dbReference>
<dbReference type="PRINTS" id="PR01399">
    <property type="entry name" value="ENTSNTHTASED"/>
</dbReference>
<dbReference type="InterPro" id="IPR041354">
    <property type="entry name" value="4PPT_N"/>
</dbReference>
<gene>
    <name evidence="14" type="ORF">ACFQ3C_10490</name>
</gene>
<comment type="subunit">
    <text evidence="4">EntB, EntD, EntE, and EntF form a multienzyme complex called enterobactin synthase.</text>
</comment>
<reference evidence="15" key="1">
    <citation type="journal article" date="2019" name="Int. J. Syst. Evol. Microbiol.">
        <title>The Global Catalogue of Microorganisms (GCM) 10K type strain sequencing project: providing services to taxonomists for standard genome sequencing and annotation.</title>
        <authorList>
            <consortium name="The Broad Institute Genomics Platform"/>
            <consortium name="The Broad Institute Genome Sequencing Center for Infectious Disease"/>
            <person name="Wu L."/>
            <person name="Ma J."/>
        </authorList>
    </citation>
    <scope>NUCLEOTIDE SEQUENCE [LARGE SCALE GENOMIC DNA]</scope>
    <source>
        <strain evidence="15">CCUG 55328</strain>
    </source>
</reference>
<evidence type="ECO:0000256" key="7">
    <source>
        <dbReference type="ARBA" id="ARBA00023191"/>
    </source>
</evidence>
<feature type="domain" description="4'-phosphopantetheinyl transferase" evidence="12">
    <location>
        <begin position="108"/>
        <end position="187"/>
    </location>
</feature>
<comment type="similarity">
    <text evidence="3">Belongs to the P-Pant transferase superfamily. EntD family.</text>
</comment>
<sequence length="233" mass="24376">MTRQIEDSIAALFGADVAVAVLLVEGDHPPLLPVEEPAIARAVPRRRAEFTAGRAAARLAMQRLGQMPQAVPSAPDRSPIWPAGLTGSISHAAGFCGAVLTQKKGQTLGLDIEDSAPLEADLWPLVLTPDEIAALGRLPAPARGLAAKRIFGIKEAAYKAQFPLTGAVIGFQALQVTLEADPQARFARVHATRLGTMVPELGKLFPDQGIICRTVGPAAATFSLMIAGISLPG</sequence>
<comment type="catalytic activity">
    <reaction evidence="10">
        <text>apo-[aryl-carrier protein] + CoA = holo-[aryl-carrier protein] + adenosine 3',5'-bisphosphate + H(+)</text>
        <dbReference type="Rhea" id="RHEA:48404"/>
        <dbReference type="Rhea" id="RHEA-COMP:15903"/>
        <dbReference type="Rhea" id="RHEA-COMP:17557"/>
        <dbReference type="ChEBI" id="CHEBI:15378"/>
        <dbReference type="ChEBI" id="CHEBI:29999"/>
        <dbReference type="ChEBI" id="CHEBI:57287"/>
        <dbReference type="ChEBI" id="CHEBI:58343"/>
        <dbReference type="ChEBI" id="CHEBI:64479"/>
    </reaction>
</comment>
<dbReference type="Pfam" id="PF17837">
    <property type="entry name" value="4PPT_N"/>
    <property type="match status" value="1"/>
</dbReference>
<evidence type="ECO:0000259" key="13">
    <source>
        <dbReference type="Pfam" id="PF17837"/>
    </source>
</evidence>
<dbReference type="PANTHER" id="PTHR38096">
    <property type="entry name" value="ENTEROBACTIN SYNTHASE COMPONENT D"/>
    <property type="match status" value="1"/>
</dbReference>
<evidence type="ECO:0000256" key="3">
    <source>
        <dbReference type="ARBA" id="ARBA00008342"/>
    </source>
</evidence>
<dbReference type="InterPro" id="IPR008278">
    <property type="entry name" value="4-PPantetheinyl_Trfase_dom"/>
</dbReference>
<evidence type="ECO:0000313" key="15">
    <source>
        <dbReference type="Proteomes" id="UP001597151"/>
    </source>
</evidence>
<evidence type="ECO:0000256" key="1">
    <source>
        <dbReference type="ARBA" id="ARBA00003937"/>
    </source>
</evidence>
<dbReference type="Proteomes" id="UP001597151">
    <property type="component" value="Unassembled WGS sequence"/>
</dbReference>
<comment type="catalytic activity">
    <reaction evidence="11">
        <text>apo-[peptidyl-carrier protein] + CoA = holo-[peptidyl-carrier protein] + adenosine 3',5'-bisphosphate + H(+)</text>
        <dbReference type="Rhea" id="RHEA:46228"/>
        <dbReference type="Rhea" id="RHEA-COMP:11479"/>
        <dbReference type="Rhea" id="RHEA-COMP:11480"/>
        <dbReference type="ChEBI" id="CHEBI:15378"/>
        <dbReference type="ChEBI" id="CHEBI:29999"/>
        <dbReference type="ChEBI" id="CHEBI:57287"/>
        <dbReference type="ChEBI" id="CHEBI:58343"/>
        <dbReference type="ChEBI" id="CHEBI:64479"/>
    </reaction>
</comment>
<evidence type="ECO:0000256" key="4">
    <source>
        <dbReference type="ARBA" id="ARBA00011503"/>
    </source>
</evidence>
<protein>
    <recommendedName>
        <fullName evidence="5">Enterobactin synthase component D</fullName>
    </recommendedName>
    <alternativeName>
        <fullName evidence="8">4'-phosphopantetheinyl transferase EntD</fullName>
    </alternativeName>
    <alternativeName>
        <fullName evidence="9">Enterochelin synthase D</fullName>
    </alternativeName>
</protein>
<proteinExistence type="inferred from homology"/>
<dbReference type="PANTHER" id="PTHR38096:SF1">
    <property type="entry name" value="ENTEROBACTIN SYNTHASE COMPONENT D"/>
    <property type="match status" value="1"/>
</dbReference>
<comment type="function">
    <text evidence="1">Involved in the biosynthesis of the siderophore enterobactin (enterochelin), which is a macrocyclic trimeric lactone of N-(2,3-dihydroxybenzoyl)-serine. The serine trilactone serves as a scaffolding for the three catechol functionalities that provide hexadentate coordination for the tightly ligated iron(2+) atoms. Plays an essential role in the assembly of the enterobactin by catalyzing the transfer of the 4'-phosphopantetheine (Ppant) moiety from coenzyme A to the apo-domains of both EntB (ArCP domain) and EntF (PCP domain) to yield their holo-forms which make them competent for the activation of 2,3-dihydroxybenzoate (DHB) and L-serine, respectively.</text>
</comment>
<evidence type="ECO:0000256" key="10">
    <source>
        <dbReference type="ARBA" id="ARBA00049176"/>
    </source>
</evidence>
<evidence type="ECO:0000256" key="5">
    <source>
        <dbReference type="ARBA" id="ARBA00019087"/>
    </source>
</evidence>
<evidence type="ECO:0000256" key="9">
    <source>
        <dbReference type="ARBA" id="ARBA00031996"/>
    </source>
</evidence>
<feature type="domain" description="4'-phosphopantetheinyl transferase N-terminal" evidence="13">
    <location>
        <begin position="35"/>
        <end position="100"/>
    </location>
</feature>
<name>A0ABW3TDL4_9RHOB</name>